<dbReference type="InterPro" id="IPR036396">
    <property type="entry name" value="Cyt_P450_sf"/>
</dbReference>
<dbReference type="GO" id="GO:0004497">
    <property type="term" value="F:monooxygenase activity"/>
    <property type="evidence" value="ECO:0007669"/>
    <property type="project" value="UniProtKB-KW"/>
</dbReference>
<evidence type="ECO:0000256" key="7">
    <source>
        <dbReference type="ARBA" id="ARBA00023033"/>
    </source>
</evidence>
<dbReference type="CDD" id="cd11041">
    <property type="entry name" value="CYP503A1-like"/>
    <property type="match status" value="1"/>
</dbReference>
<proteinExistence type="inferred from homology"/>
<comment type="cofactor">
    <cofactor evidence="1 8">
        <name>heme</name>
        <dbReference type="ChEBI" id="CHEBI:30413"/>
    </cofactor>
</comment>
<keyword evidence="6 8" id="KW-0408">Iron</keyword>
<evidence type="ECO:0000256" key="3">
    <source>
        <dbReference type="ARBA" id="ARBA00022617"/>
    </source>
</evidence>
<keyword evidence="4 8" id="KW-0479">Metal-binding</keyword>
<evidence type="ECO:0000256" key="4">
    <source>
        <dbReference type="ARBA" id="ARBA00022723"/>
    </source>
</evidence>
<dbReference type="GO" id="GO:0020037">
    <property type="term" value="F:heme binding"/>
    <property type="evidence" value="ECO:0007669"/>
    <property type="project" value="InterPro"/>
</dbReference>
<dbReference type="PRINTS" id="PR00385">
    <property type="entry name" value="P450"/>
</dbReference>
<dbReference type="GO" id="GO:0016705">
    <property type="term" value="F:oxidoreductase activity, acting on paired donors, with incorporation or reduction of molecular oxygen"/>
    <property type="evidence" value="ECO:0007669"/>
    <property type="project" value="InterPro"/>
</dbReference>
<dbReference type="InterPro" id="IPR001128">
    <property type="entry name" value="Cyt_P450"/>
</dbReference>
<keyword evidence="10" id="KW-1185">Reference proteome</keyword>
<dbReference type="AlphaFoldDB" id="A0A8H6K5Z8"/>
<reference evidence="9" key="1">
    <citation type="journal article" date="2020" name="Phytopathology">
        <title>Genome Sequence Resources of Colletotrichum truncatum, C. plurivorum, C. musicola, and C. sojae: Four Species Pathogenic to Soybean (Glycine max).</title>
        <authorList>
            <person name="Rogerio F."/>
            <person name="Boufleur T.R."/>
            <person name="Ciampi-Guillardi M."/>
            <person name="Sukno S.A."/>
            <person name="Thon M.R."/>
            <person name="Massola Junior N.S."/>
            <person name="Baroncelli R."/>
        </authorList>
    </citation>
    <scope>NUCLEOTIDE SEQUENCE</scope>
    <source>
        <strain evidence="9">LFN00145</strain>
    </source>
</reference>
<dbReference type="SUPFAM" id="SSF48264">
    <property type="entry name" value="Cytochrome P450"/>
    <property type="match status" value="1"/>
</dbReference>
<keyword evidence="5" id="KW-0560">Oxidoreductase</keyword>
<dbReference type="Proteomes" id="UP000654918">
    <property type="component" value="Unassembled WGS sequence"/>
</dbReference>
<dbReference type="PRINTS" id="PR00465">
    <property type="entry name" value="EP450IV"/>
</dbReference>
<name>A0A8H6K5Z8_9PEZI</name>
<dbReference type="PANTHER" id="PTHR46206:SF2">
    <property type="entry name" value="CYTOCHROME P450 MONOOXYGENASE AUSG-RELATED"/>
    <property type="match status" value="1"/>
</dbReference>
<sequence length="513" mass="58425">MTSLSLNLVLPARVGALPSLAEKPIPYLITSILLLSITYCAGGRRPKLPVLNPKTTTQEFMVRSKQLFEEGRKKFPNQPYMMKTYLGNAVVLPPRMLNEVKNLVELDFWPAVEKDHNGHLPGFESFKANYEGPNMINRHLTKSLNKYTKPLYQEAKLAVSDVLTESSDWHEMRPSRDLAALVARTSARLFLGEELCRNTDWVRASSAYTHTVFQAVQVLRQFPPVLRPIANRLLPICKQTRVALIACRDIMRPVVAARQARKLEASANGEPEPVYDDALEWCQKEYAADRDPADSQISLAMVAIHPTTDQLTETMIQIARHPELFELLREEITTVLGTEGIQKTALYNLKLLDSVIKESQRLKPVSISNFRRVAVSDVTLSSGLRLYKGDNVWIDVVRMWDSKVWEDAEKFDPYRFVKLRGTEKDHLAHLVSTSPEHMGFGHGRQACPGRFFAAHEMKILLCHMLLKYDWKIPEGCDHPPMAYGISLISNPRTTLMIRRRKEELDLDQLEIEA</sequence>
<evidence type="ECO:0000313" key="9">
    <source>
        <dbReference type="EMBL" id="KAF6824861.1"/>
    </source>
</evidence>
<dbReference type="PANTHER" id="PTHR46206">
    <property type="entry name" value="CYTOCHROME P450"/>
    <property type="match status" value="1"/>
</dbReference>
<dbReference type="EMBL" id="WIGO01000185">
    <property type="protein sequence ID" value="KAF6824861.1"/>
    <property type="molecule type" value="Genomic_DNA"/>
</dbReference>
<dbReference type="GO" id="GO:0005506">
    <property type="term" value="F:iron ion binding"/>
    <property type="evidence" value="ECO:0007669"/>
    <property type="project" value="InterPro"/>
</dbReference>
<dbReference type="Gene3D" id="1.10.630.10">
    <property type="entry name" value="Cytochrome P450"/>
    <property type="match status" value="1"/>
</dbReference>
<gene>
    <name evidence="9" type="ORF">CPLU01_10627</name>
</gene>
<feature type="binding site" description="axial binding residue" evidence="8">
    <location>
        <position position="447"/>
    </location>
    <ligand>
        <name>heme</name>
        <dbReference type="ChEBI" id="CHEBI:30413"/>
    </ligand>
    <ligandPart>
        <name>Fe</name>
        <dbReference type="ChEBI" id="CHEBI:18248"/>
    </ligandPart>
</feature>
<evidence type="ECO:0000256" key="1">
    <source>
        <dbReference type="ARBA" id="ARBA00001971"/>
    </source>
</evidence>
<comment type="caution">
    <text evidence="9">The sequence shown here is derived from an EMBL/GenBank/DDBJ whole genome shotgun (WGS) entry which is preliminary data.</text>
</comment>
<keyword evidence="3 8" id="KW-0349">Heme</keyword>
<organism evidence="9 10">
    <name type="scientific">Colletotrichum plurivorum</name>
    <dbReference type="NCBI Taxonomy" id="2175906"/>
    <lineage>
        <taxon>Eukaryota</taxon>
        <taxon>Fungi</taxon>
        <taxon>Dikarya</taxon>
        <taxon>Ascomycota</taxon>
        <taxon>Pezizomycotina</taxon>
        <taxon>Sordariomycetes</taxon>
        <taxon>Hypocreomycetidae</taxon>
        <taxon>Glomerellales</taxon>
        <taxon>Glomerellaceae</taxon>
        <taxon>Colletotrichum</taxon>
        <taxon>Colletotrichum orchidearum species complex</taxon>
    </lineage>
</organism>
<keyword evidence="7" id="KW-0503">Monooxygenase</keyword>
<evidence type="ECO:0000313" key="10">
    <source>
        <dbReference type="Proteomes" id="UP000654918"/>
    </source>
</evidence>
<evidence type="ECO:0000256" key="5">
    <source>
        <dbReference type="ARBA" id="ARBA00023002"/>
    </source>
</evidence>
<dbReference type="InterPro" id="IPR002403">
    <property type="entry name" value="Cyt_P450_E_grp-IV"/>
</dbReference>
<comment type="similarity">
    <text evidence="2">Belongs to the cytochrome P450 family.</text>
</comment>
<evidence type="ECO:0000256" key="2">
    <source>
        <dbReference type="ARBA" id="ARBA00010617"/>
    </source>
</evidence>
<dbReference type="Pfam" id="PF00067">
    <property type="entry name" value="p450"/>
    <property type="match status" value="1"/>
</dbReference>
<accession>A0A8H6K5Z8</accession>
<protein>
    <submittedName>
        <fullName evidence="9">Cytochrome p450</fullName>
    </submittedName>
</protein>
<evidence type="ECO:0000256" key="8">
    <source>
        <dbReference type="PIRSR" id="PIRSR602403-1"/>
    </source>
</evidence>
<evidence type="ECO:0000256" key="6">
    <source>
        <dbReference type="ARBA" id="ARBA00023004"/>
    </source>
</evidence>